<sequence length="784" mass="88777">MSRRTISFLWGYHNQEKREKEAFDAKERDPLRVPSKLDRTRNEITTQTYTYDGLSRGSSSLRLMEILPGTRQEDLACRLYETTLDESTGSYAALSYVWGDGAETTPIQINNKTMDIGINLRTALFNLRDLRDPITLWADAICINQGDVKECSQQVVIMGEIYRRATKTIIWLRDQVEGETERAFDLLHKLAAHAEAHRKKHSSSRAERPSDPENMIHLANHPLSLLERAEVPEEFDRYRYDQTIIHVLQSEWWRRSWTTQEILLATKATVVIGTHHIDWDEMCFGGNHGVNLGIWSTLKLGVTHDTIITPYLSLQLMEATYRNSTESPAKLLLELMIQCQFRGAKKPQDKIYSLLGLVTKTSPSGIDQEQAPKTISPLGIRPDYTLSEGSVYSNFAYQMMYETGSLDILGACAAAATPEYLVSNLIPDRLEKIDPEDTHSSHLNLQLPSWVPDWSMVETTVVPLLHDALGRPRKTHAAAQSTYQPHLLEENADGQPTTLLLEAHELTALIDLSDPLRECFNGIAPGLKPKKLKEKDDPNDKGLQKLGRVQRVLLQYEFFMSMVSHLTIFAEWEEFARKTQPTNPRPTSTMRWLTRNASVLSLGPGPITAAAAEMEEEPEDRLAIYWQTLCTGTYPDEAEASTEAKGRGSKIAAQISFYKWRASLKLIRDLHRWQAESKLRPLAFLGYIMKTWNMYSDFLRFLDGSYGRRLARGANGYLCLVPAQAMEGDMVILAKGGRAPLVIRPHEANAGAGEYWQLVGEAYVQGIMNGEAWNETKCQAFKIR</sequence>
<dbReference type="KEGG" id="pfy:PFICI_12662"/>
<dbReference type="EMBL" id="KI912118">
    <property type="protein sequence ID" value="ETS75718.1"/>
    <property type="molecule type" value="Genomic_DNA"/>
</dbReference>
<dbReference type="RefSeq" id="XP_007839434.1">
    <property type="nucleotide sequence ID" value="XM_007841243.1"/>
</dbReference>
<protein>
    <recommendedName>
        <fullName evidence="1">Heterokaryon incompatibility domain-containing protein</fullName>
    </recommendedName>
</protein>
<dbReference type="InterPro" id="IPR052895">
    <property type="entry name" value="HetReg/Transcr_Mod"/>
</dbReference>
<proteinExistence type="predicted"/>
<dbReference type="InterPro" id="IPR010730">
    <property type="entry name" value="HET"/>
</dbReference>
<organism evidence="2 3">
    <name type="scientific">Pestalotiopsis fici (strain W106-1 / CGMCC3.15140)</name>
    <dbReference type="NCBI Taxonomy" id="1229662"/>
    <lineage>
        <taxon>Eukaryota</taxon>
        <taxon>Fungi</taxon>
        <taxon>Dikarya</taxon>
        <taxon>Ascomycota</taxon>
        <taxon>Pezizomycotina</taxon>
        <taxon>Sordariomycetes</taxon>
        <taxon>Xylariomycetidae</taxon>
        <taxon>Amphisphaeriales</taxon>
        <taxon>Sporocadaceae</taxon>
        <taxon>Pestalotiopsis</taxon>
    </lineage>
</organism>
<evidence type="ECO:0000313" key="2">
    <source>
        <dbReference type="EMBL" id="ETS75718.1"/>
    </source>
</evidence>
<evidence type="ECO:0000313" key="3">
    <source>
        <dbReference type="Proteomes" id="UP000030651"/>
    </source>
</evidence>
<reference evidence="3" key="1">
    <citation type="journal article" date="2015" name="BMC Genomics">
        <title>Genomic and transcriptomic analysis of the endophytic fungus Pestalotiopsis fici reveals its lifestyle and high potential for synthesis of natural products.</title>
        <authorList>
            <person name="Wang X."/>
            <person name="Zhang X."/>
            <person name="Liu L."/>
            <person name="Xiang M."/>
            <person name="Wang W."/>
            <person name="Sun X."/>
            <person name="Che Y."/>
            <person name="Guo L."/>
            <person name="Liu G."/>
            <person name="Guo L."/>
            <person name="Wang C."/>
            <person name="Yin W.B."/>
            <person name="Stadler M."/>
            <person name="Zhang X."/>
            <person name="Liu X."/>
        </authorList>
    </citation>
    <scope>NUCLEOTIDE SEQUENCE [LARGE SCALE GENOMIC DNA]</scope>
    <source>
        <strain evidence="3">W106-1 / CGMCC3.15140</strain>
    </source>
</reference>
<dbReference type="PANTHER" id="PTHR24148">
    <property type="entry name" value="ANKYRIN REPEAT DOMAIN-CONTAINING PROTEIN 39 HOMOLOG-RELATED"/>
    <property type="match status" value="1"/>
</dbReference>
<dbReference type="OrthoDB" id="5416609at2759"/>
<dbReference type="InParanoid" id="W3WPD4"/>
<dbReference type="PANTHER" id="PTHR24148:SF64">
    <property type="entry name" value="HETEROKARYON INCOMPATIBILITY DOMAIN-CONTAINING PROTEIN"/>
    <property type="match status" value="1"/>
</dbReference>
<accession>W3WPD4</accession>
<dbReference type="Proteomes" id="UP000030651">
    <property type="component" value="Unassembled WGS sequence"/>
</dbReference>
<dbReference type="OMA" id="EIGCELW"/>
<dbReference type="GeneID" id="19277675"/>
<dbReference type="Pfam" id="PF26639">
    <property type="entry name" value="Het-6_barrel"/>
    <property type="match status" value="1"/>
</dbReference>
<dbReference type="Pfam" id="PF06985">
    <property type="entry name" value="HET"/>
    <property type="match status" value="1"/>
</dbReference>
<dbReference type="HOGENOM" id="CLU_004184_7_4_1"/>
<name>W3WPD4_PESFW</name>
<gene>
    <name evidence="2" type="ORF">PFICI_12662</name>
</gene>
<keyword evidence="3" id="KW-1185">Reference proteome</keyword>
<evidence type="ECO:0000259" key="1">
    <source>
        <dbReference type="Pfam" id="PF06985"/>
    </source>
</evidence>
<feature type="domain" description="Heterokaryon incompatibility" evidence="1">
    <location>
        <begin position="91"/>
        <end position="261"/>
    </location>
</feature>
<dbReference type="eggNOG" id="ENOG502SKG7">
    <property type="taxonomic scope" value="Eukaryota"/>
</dbReference>
<dbReference type="AlphaFoldDB" id="W3WPD4"/>